<organism evidence="2 3">
    <name type="scientific">Acrasis kona</name>
    <dbReference type="NCBI Taxonomy" id="1008807"/>
    <lineage>
        <taxon>Eukaryota</taxon>
        <taxon>Discoba</taxon>
        <taxon>Heterolobosea</taxon>
        <taxon>Tetramitia</taxon>
        <taxon>Eutetramitia</taxon>
        <taxon>Acrasidae</taxon>
        <taxon>Acrasis</taxon>
    </lineage>
</organism>
<sequence length="516" mass="58244">MFCFNAVHQEHRYNTYQTIGIGDGSKSPLMPTSPSNKRQLSARTRGSSFSQHSPISFTPPALQEDLFDHKPDVIARAISKSSAIPVSNQVEPKVQTPRVEKIEEKSDLLFELKNVQFSSDCELSRGLLFQDFKNNKRTPNTKAPSSNTRVETLSLLVPHKHGGTHRLAIDLSAHPPLNVNTLIPIALDLYRKQTGLEPISDKPEQYNIKTTDDDGKHAAGVVLDRSILIRNNMRLTLAERQQEDSEVKQLPLLTDVRMSVQISPSKHETLVPVHPDLLIRDLNKVLCTKFGLEHTKYSVNCVMKDGKFKPLHKSMRERTIGSVKTLTKVVLIKVVEEELNSVGSNDSITPTGFAGSPLGSLFNNRHSVASSQFEEVLPFNIEAMQYREFRVIKTNKFGRRQERLLGIDVNLLYNRKPPNTSSIMSNVFKVAESTKRPVRKIEGLTAVVELDKKNPRTFGLKFNDGSILSYEAKTQTERDGIQQKLDYLIQLKKQEEKNEHFKRQSVSIRSTMLGNV</sequence>
<accession>A0AAW2YWN1</accession>
<dbReference type="Proteomes" id="UP001431209">
    <property type="component" value="Unassembled WGS sequence"/>
</dbReference>
<evidence type="ECO:0000313" key="2">
    <source>
        <dbReference type="EMBL" id="KAL0481064.1"/>
    </source>
</evidence>
<dbReference type="AlphaFoldDB" id="A0AAW2YWN1"/>
<protein>
    <submittedName>
        <fullName evidence="2">Ras-interacting protein RIP3</fullName>
    </submittedName>
</protein>
<proteinExistence type="predicted"/>
<feature type="compositionally biased region" description="Polar residues" evidence="1">
    <location>
        <begin position="30"/>
        <end position="55"/>
    </location>
</feature>
<name>A0AAW2YWN1_9EUKA</name>
<gene>
    <name evidence="2" type="ORF">AKO1_012847</name>
</gene>
<evidence type="ECO:0000313" key="3">
    <source>
        <dbReference type="Proteomes" id="UP001431209"/>
    </source>
</evidence>
<dbReference type="EMBL" id="JAOPGA020000730">
    <property type="protein sequence ID" value="KAL0481064.1"/>
    <property type="molecule type" value="Genomic_DNA"/>
</dbReference>
<feature type="region of interest" description="Disordered" evidence="1">
    <location>
        <begin position="20"/>
        <end position="55"/>
    </location>
</feature>
<evidence type="ECO:0000256" key="1">
    <source>
        <dbReference type="SAM" id="MobiDB-lite"/>
    </source>
</evidence>
<keyword evidence="3" id="KW-1185">Reference proteome</keyword>
<reference evidence="2 3" key="1">
    <citation type="submission" date="2024-03" db="EMBL/GenBank/DDBJ databases">
        <title>The Acrasis kona genome and developmental transcriptomes reveal deep origins of eukaryotic multicellular pathways.</title>
        <authorList>
            <person name="Sheikh S."/>
            <person name="Fu C.-J."/>
            <person name="Brown M.W."/>
            <person name="Baldauf S.L."/>
        </authorList>
    </citation>
    <scope>NUCLEOTIDE SEQUENCE [LARGE SCALE GENOMIC DNA]</scope>
    <source>
        <strain evidence="2 3">ATCC MYA-3509</strain>
    </source>
</reference>
<comment type="caution">
    <text evidence="2">The sequence shown here is derived from an EMBL/GenBank/DDBJ whole genome shotgun (WGS) entry which is preliminary data.</text>
</comment>